<dbReference type="SUPFAM" id="SSF51445">
    <property type="entry name" value="(Trans)glycosidases"/>
    <property type="match status" value="1"/>
</dbReference>
<dbReference type="Gene3D" id="2.60.40.1760">
    <property type="entry name" value="glycosyl hydrolase (family 31)"/>
    <property type="match status" value="1"/>
</dbReference>
<evidence type="ECO:0000256" key="8">
    <source>
        <dbReference type="ARBA" id="ARBA00023295"/>
    </source>
</evidence>
<evidence type="ECO:0000256" key="2">
    <source>
        <dbReference type="ARBA" id="ARBA00004833"/>
    </source>
</evidence>
<comment type="similarity">
    <text evidence="3 10">Belongs to the glycosyl hydrolase 31 family.</text>
</comment>
<organism evidence="15 16">
    <name type="scientific">Zophobas morio</name>
    <dbReference type="NCBI Taxonomy" id="2755281"/>
    <lineage>
        <taxon>Eukaryota</taxon>
        <taxon>Metazoa</taxon>
        <taxon>Ecdysozoa</taxon>
        <taxon>Arthropoda</taxon>
        <taxon>Hexapoda</taxon>
        <taxon>Insecta</taxon>
        <taxon>Pterygota</taxon>
        <taxon>Neoptera</taxon>
        <taxon>Endopterygota</taxon>
        <taxon>Coleoptera</taxon>
        <taxon>Polyphaga</taxon>
        <taxon>Cucujiformia</taxon>
        <taxon>Tenebrionidae</taxon>
        <taxon>Zophobas</taxon>
    </lineage>
</organism>
<dbReference type="SUPFAM" id="SSF74650">
    <property type="entry name" value="Galactose mutarotase-like"/>
    <property type="match status" value="1"/>
</dbReference>
<reference evidence="15" key="1">
    <citation type="journal article" date="2023" name="G3 (Bethesda)">
        <title>Whole genome assemblies of Zophobas morio and Tenebrio molitor.</title>
        <authorList>
            <person name="Kaur S."/>
            <person name="Stinson S.A."/>
            <person name="diCenzo G.C."/>
        </authorList>
    </citation>
    <scope>NUCLEOTIDE SEQUENCE</scope>
    <source>
        <strain evidence="15">QUZm001</strain>
    </source>
</reference>
<dbReference type="CDD" id="cd06603">
    <property type="entry name" value="GH31_GANC_GANAB_alpha"/>
    <property type="match status" value="1"/>
</dbReference>
<evidence type="ECO:0000256" key="11">
    <source>
        <dbReference type="SAM" id="SignalP"/>
    </source>
</evidence>
<dbReference type="Pfam" id="PF21365">
    <property type="entry name" value="Glyco_hydro_31_3rd"/>
    <property type="match status" value="1"/>
</dbReference>
<evidence type="ECO:0000256" key="5">
    <source>
        <dbReference type="ARBA" id="ARBA00022801"/>
    </source>
</evidence>
<sequence>MKSQKVKIFVQLIVSFTILCTLPTVRALKCSEVEYCSALRNRPPANLYIVDVYSIQIDDMGIIRFNLLARSGIEDLEVNVFAYKDDILRVKIKEFNSTRFELSDVFAGAPNLAGVQSVNTEATQMTITTNIGSRLLVKFSPFNLEFYRNDVLELLLSGDRLFIDNPTNSQSFSVGLVFPESDHLYGLHQHATGLTLRNTEAAEPYRLFNIDHPNYPINDTDSIYGVVPVMYGHGPEFTAGIFLHNAAQQFVDITHNTDGQNMAVFMVEAGTLDLFVYLGPTPAEVLRQYLLITGTPYMPPLWSLGYHQSRYSYYTQEEVKDIVANFDNYNFQIDAIWLDIDHTDAKKYFTWAPQNFSDPIEMQQNLTATNRKLVVISDPHIKVERGYSVYDGALENELFVKNPDGSAFEGDCWPGTSSWIDFLHPEGRAYYASRYLYENYPGTTPTLAGIWNDMNEPEVFGVDENVMPGDTVHYRDVLHKELHNAYGMLQTRATHDGLMERDNRTARPFVLSRSHFAGSQRYTAIWTGDSTSTWEYLDISYAMCLNSNLVGIVFCGADVAGFNSDPDDELYQRWFQAGAWLPFFRVHSHETTKRREPYVFSDDVQQVVRNVIQLRYKHLPVWYTLFHEHIAYKTPVIRPLFFQYTYDTNVFAIYNQLLVGTDIMVRAVSEPGVSSVPVYFPGGSNEYWVSLDGSTVYQGSGNYVDIPVTINTIPIYYRAGSVIPRKDTIKPTSTDMYDDGYTLIVNLDSSNQAHGTVYLDDTTSLFYLNYVEYNYLSLDYSGGELTFTKIDSHANSGQFDLVVDVVVTHQITELPSDGKPGKYVETRYEVDSSGNLLKNMKFNFKNATKLSLKLQ</sequence>
<evidence type="ECO:0000259" key="12">
    <source>
        <dbReference type="Pfam" id="PF01055"/>
    </source>
</evidence>
<keyword evidence="16" id="KW-1185">Reference proteome</keyword>
<dbReference type="Gene3D" id="2.60.40.1180">
    <property type="entry name" value="Golgi alpha-mannosidase II"/>
    <property type="match status" value="2"/>
</dbReference>
<evidence type="ECO:0000259" key="14">
    <source>
        <dbReference type="Pfam" id="PF21365"/>
    </source>
</evidence>
<dbReference type="Pfam" id="PF01055">
    <property type="entry name" value="Glyco_hydro_31_2nd"/>
    <property type="match status" value="1"/>
</dbReference>
<evidence type="ECO:0000259" key="13">
    <source>
        <dbReference type="Pfam" id="PF13802"/>
    </source>
</evidence>
<feature type="domain" description="Glycosyl hydrolase family 31 C-terminal" evidence="14">
    <location>
        <begin position="634"/>
        <end position="723"/>
    </location>
</feature>
<dbReference type="InterPro" id="IPR017853">
    <property type="entry name" value="GH"/>
</dbReference>
<dbReference type="PANTHER" id="PTHR22762">
    <property type="entry name" value="ALPHA-GLUCOSIDASE"/>
    <property type="match status" value="1"/>
</dbReference>
<dbReference type="GO" id="GO:0090599">
    <property type="term" value="F:alpha-glucosidase activity"/>
    <property type="evidence" value="ECO:0007669"/>
    <property type="project" value="TreeGrafter"/>
</dbReference>
<protein>
    <recommendedName>
        <fullName evidence="9">Glucosidase II subunit alpha</fullName>
    </recommendedName>
</protein>
<dbReference type="EMBL" id="JALNTZ010000009">
    <property type="protein sequence ID" value="KAJ3640648.1"/>
    <property type="molecule type" value="Genomic_DNA"/>
</dbReference>
<dbReference type="GO" id="GO:0030246">
    <property type="term" value="F:carbohydrate binding"/>
    <property type="evidence" value="ECO:0007669"/>
    <property type="project" value="InterPro"/>
</dbReference>
<feature type="domain" description="Glycoside hydrolase family 31 TIM barrel" evidence="12">
    <location>
        <begin position="296"/>
        <end position="625"/>
    </location>
</feature>
<gene>
    <name evidence="15" type="ORF">Zmor_027196</name>
</gene>
<dbReference type="GO" id="GO:0005975">
    <property type="term" value="P:carbohydrate metabolic process"/>
    <property type="evidence" value="ECO:0007669"/>
    <property type="project" value="InterPro"/>
</dbReference>
<dbReference type="InterPro" id="IPR011013">
    <property type="entry name" value="Gal_mutarotase_sf_dom"/>
</dbReference>
<evidence type="ECO:0000256" key="9">
    <source>
        <dbReference type="ARBA" id="ARBA00042895"/>
    </source>
</evidence>
<dbReference type="SUPFAM" id="SSF51011">
    <property type="entry name" value="Glycosyl hydrolase domain"/>
    <property type="match status" value="1"/>
</dbReference>
<dbReference type="PANTHER" id="PTHR22762:SF54">
    <property type="entry name" value="BCDNA.GH04962"/>
    <property type="match status" value="1"/>
</dbReference>
<evidence type="ECO:0000313" key="16">
    <source>
        <dbReference type="Proteomes" id="UP001168821"/>
    </source>
</evidence>
<keyword evidence="4 11" id="KW-0732">Signal</keyword>
<evidence type="ECO:0000256" key="1">
    <source>
        <dbReference type="ARBA" id="ARBA00004240"/>
    </source>
</evidence>
<feature type="chain" id="PRO_5041261141" description="Glucosidase II subunit alpha" evidence="11">
    <location>
        <begin position="28"/>
        <end position="855"/>
    </location>
</feature>
<evidence type="ECO:0000313" key="15">
    <source>
        <dbReference type="EMBL" id="KAJ3640648.1"/>
    </source>
</evidence>
<dbReference type="InterPro" id="IPR030458">
    <property type="entry name" value="Glyco_hydro_31_AS"/>
</dbReference>
<evidence type="ECO:0000256" key="4">
    <source>
        <dbReference type="ARBA" id="ARBA00022729"/>
    </source>
</evidence>
<feature type="signal peptide" evidence="11">
    <location>
        <begin position="1"/>
        <end position="27"/>
    </location>
</feature>
<dbReference type="GO" id="GO:0005783">
    <property type="term" value="C:endoplasmic reticulum"/>
    <property type="evidence" value="ECO:0007669"/>
    <property type="project" value="UniProtKB-SubCell"/>
</dbReference>
<name>A0AA38HNN6_9CUCU</name>
<dbReference type="Proteomes" id="UP001168821">
    <property type="component" value="Unassembled WGS sequence"/>
</dbReference>
<comment type="pathway">
    <text evidence="2">Glycan metabolism; N-glycan metabolism.</text>
</comment>
<feature type="domain" description="Glycoside hydrolase family 31 N-terminal" evidence="13">
    <location>
        <begin position="78"/>
        <end position="252"/>
    </location>
</feature>
<dbReference type="InterPro" id="IPR013780">
    <property type="entry name" value="Glyco_hydro_b"/>
</dbReference>
<keyword evidence="5 10" id="KW-0378">Hydrolase</keyword>
<dbReference type="InterPro" id="IPR048395">
    <property type="entry name" value="Glyco_hydro_31_C"/>
</dbReference>
<dbReference type="GO" id="GO:0006491">
    <property type="term" value="P:N-glycan processing"/>
    <property type="evidence" value="ECO:0007669"/>
    <property type="project" value="TreeGrafter"/>
</dbReference>
<evidence type="ECO:0000256" key="10">
    <source>
        <dbReference type="RuleBase" id="RU361185"/>
    </source>
</evidence>
<evidence type="ECO:0000256" key="7">
    <source>
        <dbReference type="ARBA" id="ARBA00023180"/>
    </source>
</evidence>
<keyword evidence="7" id="KW-0325">Glycoprotein</keyword>
<keyword evidence="8 10" id="KW-0326">Glycosidase</keyword>
<dbReference type="Gene3D" id="3.20.20.80">
    <property type="entry name" value="Glycosidases"/>
    <property type="match status" value="2"/>
</dbReference>
<comment type="subcellular location">
    <subcellularLocation>
        <location evidence="1">Endoplasmic reticulum</location>
    </subcellularLocation>
</comment>
<dbReference type="InterPro" id="IPR000322">
    <property type="entry name" value="Glyco_hydro_31_TIM"/>
</dbReference>
<keyword evidence="6" id="KW-0256">Endoplasmic reticulum</keyword>
<accession>A0AA38HNN6</accession>
<dbReference type="InterPro" id="IPR025887">
    <property type="entry name" value="Glyco_hydro_31_N_dom"/>
</dbReference>
<dbReference type="CDD" id="cd14752">
    <property type="entry name" value="GH31_N"/>
    <property type="match status" value="1"/>
</dbReference>
<evidence type="ECO:0000256" key="6">
    <source>
        <dbReference type="ARBA" id="ARBA00022824"/>
    </source>
</evidence>
<dbReference type="AlphaFoldDB" id="A0AA38HNN6"/>
<dbReference type="PROSITE" id="PS00129">
    <property type="entry name" value="GLYCOSYL_HYDROL_F31_1"/>
    <property type="match status" value="1"/>
</dbReference>
<dbReference type="Pfam" id="PF13802">
    <property type="entry name" value="Gal_mutarotas_2"/>
    <property type="match status" value="1"/>
</dbReference>
<evidence type="ECO:0000256" key="3">
    <source>
        <dbReference type="ARBA" id="ARBA00007806"/>
    </source>
</evidence>
<proteinExistence type="inferred from homology"/>
<comment type="caution">
    <text evidence="15">The sequence shown here is derived from an EMBL/GenBank/DDBJ whole genome shotgun (WGS) entry which is preliminary data.</text>
</comment>